<dbReference type="Gene3D" id="2.30.29.30">
    <property type="entry name" value="Pleckstrin-homology domain (PH domain)/Phosphotyrosine-binding domain (PTB)"/>
    <property type="match status" value="1"/>
</dbReference>
<reference evidence="3" key="1">
    <citation type="submission" date="2023-03" db="EMBL/GenBank/DDBJ databases">
        <title>Massive genome expansion in bonnet fungi (Mycena s.s.) driven by repeated elements and novel gene families across ecological guilds.</title>
        <authorList>
            <consortium name="Lawrence Berkeley National Laboratory"/>
            <person name="Harder C.B."/>
            <person name="Miyauchi S."/>
            <person name="Viragh M."/>
            <person name="Kuo A."/>
            <person name="Thoen E."/>
            <person name="Andreopoulos B."/>
            <person name="Lu D."/>
            <person name="Skrede I."/>
            <person name="Drula E."/>
            <person name="Henrissat B."/>
            <person name="Morin E."/>
            <person name="Kohler A."/>
            <person name="Barry K."/>
            <person name="LaButti K."/>
            <person name="Morin E."/>
            <person name="Salamov A."/>
            <person name="Lipzen A."/>
            <person name="Mereny Z."/>
            <person name="Hegedus B."/>
            <person name="Baldrian P."/>
            <person name="Stursova M."/>
            <person name="Weitz H."/>
            <person name="Taylor A."/>
            <person name="Grigoriev I.V."/>
            <person name="Nagy L.G."/>
            <person name="Martin F."/>
            <person name="Kauserud H."/>
        </authorList>
    </citation>
    <scope>NUCLEOTIDE SEQUENCE</scope>
    <source>
        <strain evidence="3">9144</strain>
    </source>
</reference>
<dbReference type="SUPFAM" id="SSF55753">
    <property type="entry name" value="Actin depolymerizing proteins"/>
    <property type="match status" value="1"/>
</dbReference>
<keyword evidence="4" id="KW-1185">Reference proteome</keyword>
<feature type="region of interest" description="Disordered" evidence="1">
    <location>
        <begin position="223"/>
        <end position="303"/>
    </location>
</feature>
<dbReference type="AlphaFoldDB" id="A0AAD7E271"/>
<feature type="compositionally biased region" description="Low complexity" evidence="1">
    <location>
        <begin position="154"/>
        <end position="163"/>
    </location>
</feature>
<feature type="region of interest" description="Disordered" evidence="1">
    <location>
        <begin position="365"/>
        <end position="438"/>
    </location>
</feature>
<evidence type="ECO:0000259" key="2">
    <source>
        <dbReference type="Pfam" id="PF00241"/>
    </source>
</evidence>
<dbReference type="Gene3D" id="3.40.20.10">
    <property type="entry name" value="Severin"/>
    <property type="match status" value="1"/>
</dbReference>
<gene>
    <name evidence="3" type="ORF">GGX14DRAFT_425585</name>
</gene>
<feature type="compositionally biased region" description="Low complexity" evidence="1">
    <location>
        <begin position="241"/>
        <end position="267"/>
    </location>
</feature>
<feature type="compositionally biased region" description="Pro residues" evidence="1">
    <location>
        <begin position="231"/>
        <end position="240"/>
    </location>
</feature>
<sequence length="549" mass="63039">MAVNFADDVAVMGAYDAIINREANWLLLAYDPSVQPETFHFHSSGANGLPELKSRIEDPLQVFIAFYHDDDVHGGFILINIIPESISGVKRARALVHSRRIGVVFQAHQTTLTVDHLANLTPKSIRQALASPDSVHVIQVDRVTAMSTDEMGQLSDPPATTSSLPPPSKGSVFSLLRRKKKSQVDTEFDGVEPFNLHLEDEDAPPPPPPKDRVARSFLYQPETPAKAETSNPPPPRPLPLPIRTRPRSNSDYTVVSHSSSSDEVMVVRPDPPHPRSPAIKKRSVTLPSKWNMEPVTAEERSRRRMELQRQREIEEEQALEEEAQRQAEIKLRKEALLRELEEEEEQRRVSVEEEIQYAATLRKQREELERQAEDRKKRELEQKQRAARERRMEEHRRLEQWRKEQAARAEEADRRAEQARRREQQEHKKKIQVASAKAKSAKGNSELLSGWVTTQSGDSLVWRRRYYKFVGSNIFFYRSAKDLTQVLDQLDLKGQVQGLREWSEGYEDLKAIPFSFAVEFNGEREPWSMFTDSEEEKYKLLGLLHANGT</sequence>
<protein>
    <recommendedName>
        <fullName evidence="2">ADF-H domain-containing protein</fullName>
    </recommendedName>
</protein>
<dbReference type="Pfam" id="PF00241">
    <property type="entry name" value="Cofilin_ADF"/>
    <property type="match status" value="1"/>
</dbReference>
<accession>A0AAD7E271</accession>
<name>A0AAD7E271_9AGAR</name>
<dbReference type="EMBL" id="JARJCW010000005">
    <property type="protein sequence ID" value="KAJ7224406.1"/>
    <property type="molecule type" value="Genomic_DNA"/>
</dbReference>
<organism evidence="3 4">
    <name type="scientific">Mycena pura</name>
    <dbReference type="NCBI Taxonomy" id="153505"/>
    <lineage>
        <taxon>Eukaryota</taxon>
        <taxon>Fungi</taxon>
        <taxon>Dikarya</taxon>
        <taxon>Basidiomycota</taxon>
        <taxon>Agaricomycotina</taxon>
        <taxon>Agaricomycetes</taxon>
        <taxon>Agaricomycetidae</taxon>
        <taxon>Agaricales</taxon>
        <taxon>Marasmiineae</taxon>
        <taxon>Mycenaceae</taxon>
        <taxon>Mycena</taxon>
    </lineage>
</organism>
<dbReference type="InterPro" id="IPR011993">
    <property type="entry name" value="PH-like_dom_sf"/>
</dbReference>
<dbReference type="SUPFAM" id="SSF50729">
    <property type="entry name" value="PH domain-like"/>
    <property type="match status" value="1"/>
</dbReference>
<dbReference type="InterPro" id="IPR002108">
    <property type="entry name" value="ADF-H"/>
</dbReference>
<feature type="domain" description="ADF-H" evidence="2">
    <location>
        <begin position="10"/>
        <end position="129"/>
    </location>
</feature>
<evidence type="ECO:0000256" key="1">
    <source>
        <dbReference type="SAM" id="MobiDB-lite"/>
    </source>
</evidence>
<feature type="region of interest" description="Disordered" evidence="1">
    <location>
        <begin position="149"/>
        <end position="177"/>
    </location>
</feature>
<dbReference type="Proteomes" id="UP001219525">
    <property type="component" value="Unassembled WGS sequence"/>
</dbReference>
<evidence type="ECO:0000313" key="4">
    <source>
        <dbReference type="Proteomes" id="UP001219525"/>
    </source>
</evidence>
<evidence type="ECO:0000313" key="3">
    <source>
        <dbReference type="EMBL" id="KAJ7224406.1"/>
    </source>
</evidence>
<feature type="compositionally biased region" description="Basic and acidic residues" evidence="1">
    <location>
        <begin position="365"/>
        <end position="426"/>
    </location>
</feature>
<proteinExistence type="predicted"/>
<dbReference type="InterPro" id="IPR029006">
    <property type="entry name" value="ADF-H/Gelsolin-like_dom_sf"/>
</dbReference>
<comment type="caution">
    <text evidence="3">The sequence shown here is derived from an EMBL/GenBank/DDBJ whole genome shotgun (WGS) entry which is preliminary data.</text>
</comment>